<evidence type="ECO:0000256" key="10">
    <source>
        <dbReference type="PROSITE-ProRule" id="PRU00042"/>
    </source>
</evidence>
<evidence type="ECO:0000256" key="2">
    <source>
        <dbReference type="ARBA" id="ARBA00006991"/>
    </source>
</evidence>
<keyword evidence="6" id="KW-0862">Zinc</keyword>
<dbReference type="PANTHER" id="PTHR14003">
    <property type="entry name" value="TRANSCRIPTIONAL REPRESSOR PROTEIN YY"/>
    <property type="match status" value="1"/>
</dbReference>
<dbReference type="GO" id="GO:0008270">
    <property type="term" value="F:zinc ion binding"/>
    <property type="evidence" value="ECO:0007669"/>
    <property type="project" value="UniProtKB-KW"/>
</dbReference>
<keyword evidence="5 10" id="KW-0863">Zinc-finger</keyword>
<dbReference type="GO" id="GO:0000981">
    <property type="term" value="F:DNA-binding transcription factor activity, RNA polymerase II-specific"/>
    <property type="evidence" value="ECO:0007669"/>
    <property type="project" value="UniProtKB-ARBA"/>
</dbReference>
<evidence type="ECO:0000313" key="13">
    <source>
        <dbReference type="EMBL" id="GAW05070.1"/>
    </source>
</evidence>
<feature type="compositionally biased region" description="Low complexity" evidence="11">
    <location>
        <begin position="233"/>
        <end position="249"/>
    </location>
</feature>
<accession>A0A1Q3ECY8</accession>
<evidence type="ECO:0000256" key="1">
    <source>
        <dbReference type="ARBA" id="ARBA00004123"/>
    </source>
</evidence>
<protein>
    <submittedName>
        <fullName evidence="13">C2H2 finger domain</fullName>
    </submittedName>
</protein>
<evidence type="ECO:0000256" key="3">
    <source>
        <dbReference type="ARBA" id="ARBA00022723"/>
    </source>
</evidence>
<dbReference type="FunFam" id="3.30.160.60:FF:000125">
    <property type="entry name" value="Putative zinc finger protein 143"/>
    <property type="match status" value="1"/>
</dbReference>
<feature type="domain" description="C2H2-type" evidence="12">
    <location>
        <begin position="21"/>
        <end position="48"/>
    </location>
</feature>
<dbReference type="InterPro" id="IPR013087">
    <property type="entry name" value="Znf_C2H2_type"/>
</dbReference>
<reference evidence="13 14" key="2">
    <citation type="submission" date="2017-02" db="EMBL/GenBank/DDBJ databases">
        <title>A genome survey and senescence transcriptome analysis in Lentinula edodes.</title>
        <authorList>
            <person name="Sakamoto Y."/>
            <person name="Nakade K."/>
            <person name="Sato S."/>
            <person name="Yoshida Y."/>
            <person name="Miyazaki K."/>
            <person name="Natsume S."/>
            <person name="Konno N."/>
        </authorList>
    </citation>
    <scope>NUCLEOTIDE SEQUENCE [LARGE SCALE GENOMIC DNA]</scope>
    <source>
        <strain evidence="13 14">NBRC 111202</strain>
    </source>
</reference>
<evidence type="ECO:0000256" key="8">
    <source>
        <dbReference type="ARBA" id="ARBA00023163"/>
    </source>
</evidence>
<keyword evidence="8" id="KW-0804">Transcription</keyword>
<proteinExistence type="inferred from homology"/>
<dbReference type="Gene3D" id="3.30.160.60">
    <property type="entry name" value="Classic Zinc Finger"/>
    <property type="match status" value="3"/>
</dbReference>
<dbReference type="InterPro" id="IPR036236">
    <property type="entry name" value="Znf_C2H2_sf"/>
</dbReference>
<feature type="domain" description="C2H2-type" evidence="12">
    <location>
        <begin position="79"/>
        <end position="107"/>
    </location>
</feature>
<dbReference type="PROSITE" id="PS00028">
    <property type="entry name" value="ZINC_FINGER_C2H2_1"/>
    <property type="match status" value="3"/>
</dbReference>
<dbReference type="EMBL" id="BDGU01000226">
    <property type="protein sequence ID" value="GAW05070.1"/>
    <property type="molecule type" value="Genomic_DNA"/>
</dbReference>
<reference evidence="13 14" key="1">
    <citation type="submission" date="2016-08" db="EMBL/GenBank/DDBJ databases">
        <authorList>
            <consortium name="Lentinula edodes genome sequencing consortium"/>
            <person name="Sakamoto Y."/>
            <person name="Nakade K."/>
            <person name="Sato S."/>
            <person name="Yoshida Y."/>
            <person name="Miyazaki K."/>
            <person name="Natsume S."/>
            <person name="Konno N."/>
        </authorList>
    </citation>
    <scope>NUCLEOTIDE SEQUENCE [LARGE SCALE GENOMIC DNA]</scope>
    <source>
        <strain evidence="13 14">NBRC 111202</strain>
    </source>
</reference>
<name>A0A1Q3ECY8_LENED</name>
<keyword evidence="4" id="KW-0677">Repeat</keyword>
<dbReference type="GO" id="GO:0000978">
    <property type="term" value="F:RNA polymerase II cis-regulatory region sequence-specific DNA binding"/>
    <property type="evidence" value="ECO:0007669"/>
    <property type="project" value="TreeGrafter"/>
</dbReference>
<evidence type="ECO:0000256" key="9">
    <source>
        <dbReference type="ARBA" id="ARBA00023242"/>
    </source>
</evidence>
<keyword evidence="7" id="KW-0805">Transcription regulation</keyword>
<dbReference type="SMART" id="SM00355">
    <property type="entry name" value="ZnF_C2H2"/>
    <property type="match status" value="4"/>
</dbReference>
<dbReference type="SUPFAM" id="SSF57667">
    <property type="entry name" value="beta-beta-alpha zinc fingers"/>
    <property type="match status" value="1"/>
</dbReference>
<comment type="subcellular location">
    <subcellularLocation>
        <location evidence="1">Nucleus</location>
    </subcellularLocation>
</comment>
<feature type="compositionally biased region" description="Low complexity" evidence="11">
    <location>
        <begin position="1"/>
        <end position="14"/>
    </location>
</feature>
<evidence type="ECO:0000256" key="5">
    <source>
        <dbReference type="ARBA" id="ARBA00022771"/>
    </source>
</evidence>
<dbReference type="GO" id="GO:0031519">
    <property type="term" value="C:PcG protein complex"/>
    <property type="evidence" value="ECO:0007669"/>
    <property type="project" value="TreeGrafter"/>
</dbReference>
<dbReference type="PROSITE" id="PS50157">
    <property type="entry name" value="ZINC_FINGER_C2H2_2"/>
    <property type="match status" value="3"/>
</dbReference>
<keyword evidence="14" id="KW-1185">Reference proteome</keyword>
<keyword evidence="3" id="KW-0479">Metal-binding</keyword>
<feature type="region of interest" description="Disordered" evidence="11">
    <location>
        <begin position="233"/>
        <end position="266"/>
    </location>
</feature>
<evidence type="ECO:0000256" key="6">
    <source>
        <dbReference type="ARBA" id="ARBA00022833"/>
    </source>
</evidence>
<evidence type="ECO:0000256" key="4">
    <source>
        <dbReference type="ARBA" id="ARBA00022737"/>
    </source>
</evidence>
<feature type="region of interest" description="Disordered" evidence="11">
    <location>
        <begin position="1"/>
        <end position="47"/>
    </location>
</feature>
<dbReference type="AlphaFoldDB" id="A0A1Q3ECY8"/>
<dbReference type="Pfam" id="PF00096">
    <property type="entry name" value="zf-C2H2"/>
    <property type="match status" value="2"/>
</dbReference>
<dbReference type="FunFam" id="3.30.160.60:FF:000193">
    <property type="entry name" value="Zinc finger protein 300"/>
    <property type="match status" value="1"/>
</dbReference>
<evidence type="ECO:0000313" key="14">
    <source>
        <dbReference type="Proteomes" id="UP000188533"/>
    </source>
</evidence>
<gene>
    <name evidence="13" type="ORF">LENED_006904</name>
</gene>
<feature type="compositionally biased region" description="Basic and acidic residues" evidence="11">
    <location>
        <begin position="25"/>
        <end position="47"/>
    </location>
</feature>
<comment type="caution">
    <text evidence="13">The sequence shown here is derived from an EMBL/GenBank/DDBJ whole genome shotgun (WGS) entry which is preliminary data.</text>
</comment>
<comment type="similarity">
    <text evidence="2">Belongs to the krueppel C2H2-type zinc-finger protein family.</text>
</comment>
<feature type="domain" description="C2H2-type" evidence="12">
    <location>
        <begin position="49"/>
        <end position="78"/>
    </location>
</feature>
<feature type="compositionally biased region" description="Polar residues" evidence="11">
    <location>
        <begin position="252"/>
        <end position="266"/>
    </location>
</feature>
<dbReference type="STRING" id="5353.A0A1Q3ECY8"/>
<dbReference type="GO" id="GO:0005667">
    <property type="term" value="C:transcription regulator complex"/>
    <property type="evidence" value="ECO:0007669"/>
    <property type="project" value="TreeGrafter"/>
</dbReference>
<dbReference type="GO" id="GO:0000785">
    <property type="term" value="C:chromatin"/>
    <property type="evidence" value="ECO:0007669"/>
    <property type="project" value="TreeGrafter"/>
</dbReference>
<organism evidence="13 14">
    <name type="scientific">Lentinula edodes</name>
    <name type="common">Shiitake mushroom</name>
    <name type="synonym">Lentinus edodes</name>
    <dbReference type="NCBI Taxonomy" id="5353"/>
    <lineage>
        <taxon>Eukaryota</taxon>
        <taxon>Fungi</taxon>
        <taxon>Dikarya</taxon>
        <taxon>Basidiomycota</taxon>
        <taxon>Agaricomycotina</taxon>
        <taxon>Agaricomycetes</taxon>
        <taxon>Agaricomycetidae</taxon>
        <taxon>Agaricales</taxon>
        <taxon>Marasmiineae</taxon>
        <taxon>Omphalotaceae</taxon>
        <taxon>Lentinula</taxon>
    </lineage>
</organism>
<keyword evidence="9" id="KW-0539">Nucleus</keyword>
<sequence length="417" mass="45597">MPKVSVRSRSDSSSETNGTRFPCKSCDKTFDRSSDYRRHERTHTGERPHRCTWPGCSKSFAQSSGLKTHMNTHTGAQPHLCGYCDSKFGDPSSRSRHRREVHGDEGTHECPYAGCHSTIKRPKMFYDHVYEKHNVRLTPEEVEACNPYIRNGICPRSKRSQSGRKSARTLVLASTSPSTALEPTYLYADGVESSPILQLPVPLAVPVIPESYPNQSTRNMFYTYDMGSPFVESSEGYSSVSPSPSSIYGCDDSQSQQGYNSPHTSGTPMGMHDQAFNLNYLTIPHSYAASSSSHSYSTFGSPALTCRSSVASSSLSPSPAPETMETTRLYSTVHHATPEPELLMGFSLDMGQVALGDSLGTLNLKDIERDVQLETFLASLNEGVDNHGMGPENSASSPWGIEQGYGINGMSVVGQMS</sequence>
<dbReference type="PANTHER" id="PTHR14003:SF19">
    <property type="entry name" value="YY2 TRANSCRIPTION FACTOR"/>
    <property type="match status" value="1"/>
</dbReference>
<evidence type="ECO:0000259" key="12">
    <source>
        <dbReference type="PROSITE" id="PS50157"/>
    </source>
</evidence>
<evidence type="ECO:0000256" key="7">
    <source>
        <dbReference type="ARBA" id="ARBA00023015"/>
    </source>
</evidence>
<dbReference type="Proteomes" id="UP000188533">
    <property type="component" value="Unassembled WGS sequence"/>
</dbReference>
<evidence type="ECO:0000256" key="11">
    <source>
        <dbReference type="SAM" id="MobiDB-lite"/>
    </source>
</evidence>